<dbReference type="Proteomes" id="UP000789759">
    <property type="component" value="Unassembled WGS sequence"/>
</dbReference>
<reference evidence="2" key="1">
    <citation type="submission" date="2021-06" db="EMBL/GenBank/DDBJ databases">
        <authorList>
            <person name="Kallberg Y."/>
            <person name="Tangrot J."/>
            <person name="Rosling A."/>
        </authorList>
    </citation>
    <scope>NUCLEOTIDE SEQUENCE</scope>
    <source>
        <strain evidence="2">FL966</strain>
    </source>
</reference>
<evidence type="ECO:0000256" key="1">
    <source>
        <dbReference type="SAM" id="Phobius"/>
    </source>
</evidence>
<name>A0A9N9FDB4_9GLOM</name>
<sequence length="150" mass="17171">MVGIPFTCPSDYPYKVAAIRTACIIRSANIIAMWSFILFAVLWLTVDCLGVVYWDDDVEGEDINVDKAQEILSHYIKKIRLSRSSRVIIEQNDIVDMTDIVDNDFTNFTSSGVSGEFVAYIENRSNNNERNNLNRSFESIREFNNSNLNE</sequence>
<protein>
    <submittedName>
        <fullName evidence="2">24144_t:CDS:1</fullName>
    </submittedName>
</protein>
<organism evidence="2 3">
    <name type="scientific">Cetraspora pellucida</name>
    <dbReference type="NCBI Taxonomy" id="1433469"/>
    <lineage>
        <taxon>Eukaryota</taxon>
        <taxon>Fungi</taxon>
        <taxon>Fungi incertae sedis</taxon>
        <taxon>Mucoromycota</taxon>
        <taxon>Glomeromycotina</taxon>
        <taxon>Glomeromycetes</taxon>
        <taxon>Diversisporales</taxon>
        <taxon>Gigasporaceae</taxon>
        <taxon>Cetraspora</taxon>
    </lineage>
</organism>
<feature type="non-terminal residue" evidence="2">
    <location>
        <position position="150"/>
    </location>
</feature>
<keyword evidence="3" id="KW-1185">Reference proteome</keyword>
<proteinExistence type="predicted"/>
<accession>A0A9N9FDB4</accession>
<dbReference type="OrthoDB" id="2373685at2759"/>
<evidence type="ECO:0000313" key="3">
    <source>
        <dbReference type="Proteomes" id="UP000789759"/>
    </source>
</evidence>
<keyword evidence="1" id="KW-1133">Transmembrane helix</keyword>
<keyword evidence="1" id="KW-0472">Membrane</keyword>
<gene>
    <name evidence="2" type="ORF">CPELLU_LOCUS3675</name>
</gene>
<evidence type="ECO:0000313" key="2">
    <source>
        <dbReference type="EMBL" id="CAG8527235.1"/>
    </source>
</evidence>
<comment type="caution">
    <text evidence="2">The sequence shown here is derived from an EMBL/GenBank/DDBJ whole genome shotgun (WGS) entry which is preliminary data.</text>
</comment>
<keyword evidence="1" id="KW-0812">Transmembrane</keyword>
<dbReference type="AlphaFoldDB" id="A0A9N9FDB4"/>
<feature type="transmembrane region" description="Helical" evidence="1">
    <location>
        <begin position="30"/>
        <end position="54"/>
    </location>
</feature>
<dbReference type="EMBL" id="CAJVQA010001815">
    <property type="protein sequence ID" value="CAG8527235.1"/>
    <property type="molecule type" value="Genomic_DNA"/>
</dbReference>